<reference evidence="8 9" key="1">
    <citation type="submission" date="2020-03" db="EMBL/GenBank/DDBJ databases">
        <title>Soil Listeria distribution.</title>
        <authorList>
            <person name="Liao J."/>
            <person name="Wiedmann M."/>
        </authorList>
    </citation>
    <scope>NUCLEOTIDE SEQUENCE [LARGE SCALE GENOMIC DNA]</scope>
    <source>
        <strain evidence="8 9">FSL L7-1523</strain>
    </source>
</reference>
<keyword evidence="4" id="KW-0255">Endonuclease</keyword>
<gene>
    <name evidence="8" type="ORF">HB943_00205</name>
</gene>
<name>A0A841Z2S4_9LIST</name>
<dbReference type="SUPFAM" id="SSF54786">
    <property type="entry name" value="YcfA/nrd intein domain"/>
    <property type="match status" value="1"/>
</dbReference>
<organism evidence="8 9">
    <name type="scientific">Listeria weihenstephanensis</name>
    <dbReference type="NCBI Taxonomy" id="1006155"/>
    <lineage>
        <taxon>Bacteria</taxon>
        <taxon>Bacillati</taxon>
        <taxon>Bacillota</taxon>
        <taxon>Bacilli</taxon>
        <taxon>Bacillales</taxon>
        <taxon>Listeriaceae</taxon>
        <taxon>Listeria</taxon>
    </lineage>
</organism>
<proteinExistence type="inferred from homology"/>
<keyword evidence="2" id="KW-1277">Toxin-antitoxin system</keyword>
<dbReference type="InterPro" id="IPR038570">
    <property type="entry name" value="HicA_sf"/>
</dbReference>
<keyword evidence="5" id="KW-0378">Hydrolase</keyword>
<dbReference type="GO" id="GO:0003729">
    <property type="term" value="F:mRNA binding"/>
    <property type="evidence" value="ECO:0007669"/>
    <property type="project" value="InterPro"/>
</dbReference>
<evidence type="ECO:0000313" key="9">
    <source>
        <dbReference type="Proteomes" id="UP000564536"/>
    </source>
</evidence>
<evidence type="ECO:0000256" key="4">
    <source>
        <dbReference type="ARBA" id="ARBA00022759"/>
    </source>
</evidence>
<evidence type="ECO:0000256" key="2">
    <source>
        <dbReference type="ARBA" id="ARBA00022649"/>
    </source>
</evidence>
<accession>A0A841Z2S4</accession>
<evidence type="ECO:0000256" key="6">
    <source>
        <dbReference type="ARBA" id="ARBA00022884"/>
    </source>
</evidence>
<comment type="similarity">
    <text evidence="1">Belongs to the HicA mRNA interferase family.</text>
</comment>
<keyword evidence="7" id="KW-0346">Stress response</keyword>
<dbReference type="InterPro" id="IPR012933">
    <property type="entry name" value="HicA_mRNA_interferase"/>
</dbReference>
<protein>
    <submittedName>
        <fullName evidence="8">Type II toxin-antitoxin system HicA family toxin</fullName>
    </submittedName>
</protein>
<comment type="caution">
    <text evidence="8">The sequence shown here is derived from an EMBL/GenBank/DDBJ whole genome shotgun (WGS) entry which is preliminary data.</text>
</comment>
<evidence type="ECO:0000313" key="8">
    <source>
        <dbReference type="EMBL" id="MBC1499002.1"/>
    </source>
</evidence>
<sequence>MPITPRKMARLLKKNGFQHVRTQGSHMFFKNPVTNRATTVPYHSKTLGRGLEQAILQQAGLK</sequence>
<dbReference type="Gene3D" id="3.30.920.30">
    <property type="entry name" value="Hypothetical protein"/>
    <property type="match status" value="1"/>
</dbReference>
<dbReference type="AlphaFoldDB" id="A0A841Z2S4"/>
<dbReference type="GO" id="GO:0016787">
    <property type="term" value="F:hydrolase activity"/>
    <property type="evidence" value="ECO:0007669"/>
    <property type="project" value="UniProtKB-KW"/>
</dbReference>
<dbReference type="GO" id="GO:0004519">
    <property type="term" value="F:endonuclease activity"/>
    <property type="evidence" value="ECO:0007669"/>
    <property type="project" value="UniProtKB-KW"/>
</dbReference>
<evidence type="ECO:0000256" key="3">
    <source>
        <dbReference type="ARBA" id="ARBA00022722"/>
    </source>
</evidence>
<dbReference type="Pfam" id="PF07927">
    <property type="entry name" value="HicA_toxin"/>
    <property type="match status" value="1"/>
</dbReference>
<evidence type="ECO:0000256" key="7">
    <source>
        <dbReference type="ARBA" id="ARBA00023016"/>
    </source>
</evidence>
<dbReference type="EMBL" id="JAARRL010000001">
    <property type="protein sequence ID" value="MBC1499002.1"/>
    <property type="molecule type" value="Genomic_DNA"/>
</dbReference>
<evidence type="ECO:0000256" key="5">
    <source>
        <dbReference type="ARBA" id="ARBA00022801"/>
    </source>
</evidence>
<keyword evidence="6" id="KW-0694">RNA-binding</keyword>
<dbReference type="Proteomes" id="UP000564536">
    <property type="component" value="Unassembled WGS sequence"/>
</dbReference>
<evidence type="ECO:0000256" key="1">
    <source>
        <dbReference type="ARBA" id="ARBA00006620"/>
    </source>
</evidence>
<keyword evidence="3" id="KW-0540">Nuclease</keyword>